<dbReference type="OrthoDB" id="9798714at2"/>
<dbReference type="InterPro" id="IPR047111">
    <property type="entry name" value="YbaP-like"/>
</dbReference>
<accession>A0A1I5YFG4</accession>
<dbReference type="CDD" id="cd14789">
    <property type="entry name" value="Tiki"/>
    <property type="match status" value="1"/>
</dbReference>
<organism evidence="1 2">
    <name type="scientific">Pseudarcicella hirudinis</name>
    <dbReference type="NCBI Taxonomy" id="1079859"/>
    <lineage>
        <taxon>Bacteria</taxon>
        <taxon>Pseudomonadati</taxon>
        <taxon>Bacteroidota</taxon>
        <taxon>Cytophagia</taxon>
        <taxon>Cytophagales</taxon>
        <taxon>Flectobacillaceae</taxon>
        <taxon>Pseudarcicella</taxon>
    </lineage>
</organism>
<dbReference type="Pfam" id="PF01963">
    <property type="entry name" value="TraB_PrgY_gumN"/>
    <property type="match status" value="1"/>
</dbReference>
<evidence type="ECO:0008006" key="3">
    <source>
        <dbReference type="Google" id="ProtNLM"/>
    </source>
</evidence>
<dbReference type="PANTHER" id="PTHR40590">
    <property type="entry name" value="CYTOPLASMIC PROTEIN-RELATED"/>
    <property type="match status" value="1"/>
</dbReference>
<evidence type="ECO:0000313" key="2">
    <source>
        <dbReference type="Proteomes" id="UP000199306"/>
    </source>
</evidence>
<dbReference type="STRING" id="1079859.SAMN04515674_11894"/>
<dbReference type="EMBL" id="FOXH01000018">
    <property type="protein sequence ID" value="SFQ42964.1"/>
    <property type="molecule type" value="Genomic_DNA"/>
</dbReference>
<dbReference type="Proteomes" id="UP000199306">
    <property type="component" value="Unassembled WGS sequence"/>
</dbReference>
<dbReference type="PANTHER" id="PTHR40590:SF1">
    <property type="entry name" value="CYTOPLASMIC PROTEIN"/>
    <property type="match status" value="1"/>
</dbReference>
<reference evidence="1 2" key="1">
    <citation type="submission" date="2016-10" db="EMBL/GenBank/DDBJ databases">
        <authorList>
            <person name="de Groot N.N."/>
        </authorList>
    </citation>
    <scope>NUCLEOTIDE SEQUENCE [LARGE SCALE GENOMIC DNA]</scope>
    <source>
        <strain evidence="2">E92,LMG 26720,CCM 7988</strain>
    </source>
</reference>
<gene>
    <name evidence="1" type="ORF">SAMN04515674_11894</name>
</gene>
<proteinExistence type="predicted"/>
<evidence type="ECO:0000313" key="1">
    <source>
        <dbReference type="EMBL" id="SFQ42964.1"/>
    </source>
</evidence>
<sequence>MTSPIKFFTIALVISFLYFSKIYAQKAEEKSLLWEVSGNGLKQPSYLYGTFHMLCPNDFKIDESLKKKLENSGQLYLEIDFDDFAGMMKLQEMVAFKDEKTIKDFLKAKDYEKLKQFFKDSLKTNLDQVGKSRPFFLQALIYQKMMKCPVVVPEMVFMSEILKQKKEVKGLEPVEAQMHVVEELGDKKMAEILVEEVAEFEKNKQLFEKMLTIYRAHDLEKLLQFVSESPEYKGFTEVLLNDRNKSWIPVIEKAVTEKPTFFAFGAGHLAGEEGVIALLRKKGFTVKAIN</sequence>
<name>A0A1I5YFG4_9BACT</name>
<dbReference type="AlphaFoldDB" id="A0A1I5YFG4"/>
<dbReference type="RefSeq" id="WP_092019453.1">
    <property type="nucleotide sequence ID" value="NZ_FOXH01000018.1"/>
</dbReference>
<dbReference type="InterPro" id="IPR002816">
    <property type="entry name" value="TraB/PrgY/GumN_fam"/>
</dbReference>
<protein>
    <recommendedName>
        <fullName evidence="3">TraB family protein</fullName>
    </recommendedName>
</protein>
<keyword evidence="2" id="KW-1185">Reference proteome</keyword>